<reference evidence="2 4" key="2">
    <citation type="submission" date="2016-10" db="EMBL/GenBank/DDBJ databases">
        <authorList>
            <person name="Varghese N."/>
            <person name="Submissions S."/>
        </authorList>
    </citation>
    <scope>NUCLEOTIDE SEQUENCE [LARGE SCALE GENOMIC DNA]</scope>
    <source>
        <strain evidence="2 4">DSM 282</strain>
    </source>
</reference>
<gene>
    <name evidence="2" type="ORF">SAMN04244571_04733</name>
    <name evidence="3" type="ORF">SAMN04244574_04862</name>
</gene>
<keyword evidence="4" id="KW-1185">Reference proteome</keyword>
<sequence length="81" mass="8669">MLTCDVGAGWSRARRSGDAACALPWSPLPARDSVPVQPWRSGQPLEHDSDQPWGKVPVRDLFGRLIWQPAAKVAAAPAAAP</sequence>
<dbReference type="RefSeq" id="WP_090945074.1">
    <property type="nucleotide sequence ID" value="NZ_FOKJ01000171.1"/>
</dbReference>
<evidence type="ECO:0000256" key="1">
    <source>
        <dbReference type="SAM" id="MobiDB-lite"/>
    </source>
</evidence>
<feature type="region of interest" description="Disordered" evidence="1">
    <location>
        <begin position="32"/>
        <end position="53"/>
    </location>
</feature>
<name>A0A1I4JMT8_9GAMM</name>
<evidence type="ECO:0000313" key="5">
    <source>
        <dbReference type="Proteomes" id="UP000199579"/>
    </source>
</evidence>
<proteinExistence type="predicted"/>
<evidence type="ECO:0000313" key="3">
    <source>
        <dbReference type="EMBL" id="SFL67918.1"/>
    </source>
</evidence>
<dbReference type="Proteomes" id="UP000199579">
    <property type="component" value="Unassembled WGS sequence"/>
</dbReference>
<organism evidence="3 5">
    <name type="scientific">Azotobacter beijerinckii</name>
    <dbReference type="NCBI Taxonomy" id="170623"/>
    <lineage>
        <taxon>Bacteria</taxon>
        <taxon>Pseudomonadati</taxon>
        <taxon>Pseudomonadota</taxon>
        <taxon>Gammaproteobacteria</taxon>
        <taxon>Pseudomonadales</taxon>
        <taxon>Pseudomonadaceae</taxon>
        <taxon>Azotobacter</taxon>
    </lineage>
</organism>
<dbReference type="AlphaFoldDB" id="A0A1I4JMT8"/>
<accession>A0A1I4JMT8</accession>
<dbReference type="EMBL" id="FOSX01000242">
    <property type="protein sequence ID" value="SFL67918.1"/>
    <property type="molecule type" value="Genomic_DNA"/>
</dbReference>
<protein>
    <submittedName>
        <fullName evidence="3">Uncharacterized protein</fullName>
    </submittedName>
</protein>
<reference evidence="3 5" key="1">
    <citation type="submission" date="2016-10" db="EMBL/GenBank/DDBJ databases">
        <authorList>
            <person name="de Groot N.N."/>
        </authorList>
    </citation>
    <scope>NUCLEOTIDE SEQUENCE [LARGE SCALE GENOMIC DNA]</scope>
    <source>
        <strain evidence="3 5">DSM 381</strain>
    </source>
</reference>
<evidence type="ECO:0000313" key="4">
    <source>
        <dbReference type="Proteomes" id="UP000198861"/>
    </source>
</evidence>
<evidence type="ECO:0000313" key="2">
    <source>
        <dbReference type="EMBL" id="SFB64828.1"/>
    </source>
</evidence>
<dbReference type="EMBL" id="FOKJ01000171">
    <property type="protein sequence ID" value="SFB64828.1"/>
    <property type="molecule type" value="Genomic_DNA"/>
</dbReference>
<dbReference type="Proteomes" id="UP000198861">
    <property type="component" value="Unassembled WGS sequence"/>
</dbReference>